<evidence type="ECO:0000313" key="2">
    <source>
        <dbReference type="Proteomes" id="UP001139168"/>
    </source>
</evidence>
<gene>
    <name evidence="1" type="ORF">LJ752_07650</name>
</gene>
<name>A0ABS8GH08_9MICC</name>
<accession>A0ABS8GH08</accession>
<dbReference type="RefSeq" id="WP_227890735.1">
    <property type="nucleotide sequence ID" value="NZ_JAJFZQ010000005.1"/>
</dbReference>
<protein>
    <recommendedName>
        <fullName evidence="3">DUF559 domain-containing protein</fullName>
    </recommendedName>
</protein>
<sequence>MTKTLPGADPQPPVPVHRVPAFAGWQADKGMNDLQRSFYEDVFVPSVNAGNPVDVQRQHGYAETLVGEIAGKAESDPAGTRVRLEALVQAYRGRYLPSTAGLVLADLCFRDGDFAAGYSALDGGVSLSFHLSIAEYLGHPPLTAEQVMNWADWRLTKKGILDLDNVMLALQDRLDAFQAAHGVSIVTDFWRRLNAPGSVDEVAAGVENEVNRIYSGEEVRWFLARSREPRTPDEAGGTPAFPGAASIDWPVDWVDSTRHYALMAVCLKGLVRLAENDARDKSGTPRIGEQWKSEMALLSQLRAALPQETFVHQHRPYWLAPMSVDIFLPAHKIAVEYQGAQHSAPVDFFGGEDRFGIQQDRDIQKRLICEDNGCILIEVHPGYRLDDVADNVRAAIQIRRQTDAGACNCVGRRPSV</sequence>
<keyword evidence="2" id="KW-1185">Reference proteome</keyword>
<reference evidence="1" key="1">
    <citation type="submission" date="2021-10" db="EMBL/GenBank/DDBJ databases">
        <title>Novel species in genus Arthrobacter.</title>
        <authorList>
            <person name="Liu Y."/>
        </authorList>
    </citation>
    <scope>NUCLEOTIDE SEQUENCE</scope>
    <source>
        <strain evidence="1">Zg-Y786</strain>
    </source>
</reference>
<dbReference type="EMBL" id="JAJFZQ010000005">
    <property type="protein sequence ID" value="MCC3265917.1"/>
    <property type="molecule type" value="Genomic_DNA"/>
</dbReference>
<proteinExistence type="predicted"/>
<comment type="caution">
    <text evidence="1">The sequence shown here is derived from an EMBL/GenBank/DDBJ whole genome shotgun (WGS) entry which is preliminary data.</text>
</comment>
<evidence type="ECO:0008006" key="3">
    <source>
        <dbReference type="Google" id="ProtNLM"/>
    </source>
</evidence>
<organism evidence="1 2">
    <name type="scientific">Arthrobacter gengyunqii</name>
    <dbReference type="NCBI Taxonomy" id="2886940"/>
    <lineage>
        <taxon>Bacteria</taxon>
        <taxon>Bacillati</taxon>
        <taxon>Actinomycetota</taxon>
        <taxon>Actinomycetes</taxon>
        <taxon>Micrococcales</taxon>
        <taxon>Micrococcaceae</taxon>
        <taxon>Arthrobacter</taxon>
    </lineage>
</organism>
<dbReference type="Proteomes" id="UP001139168">
    <property type="component" value="Unassembled WGS sequence"/>
</dbReference>
<dbReference type="Gene3D" id="3.40.960.10">
    <property type="entry name" value="VSR Endonuclease"/>
    <property type="match status" value="1"/>
</dbReference>
<evidence type="ECO:0000313" key="1">
    <source>
        <dbReference type="EMBL" id="MCC3265917.1"/>
    </source>
</evidence>